<keyword evidence="2" id="KW-1185">Reference proteome</keyword>
<dbReference type="Proteomes" id="UP000078561">
    <property type="component" value="Unassembled WGS sequence"/>
</dbReference>
<dbReference type="AlphaFoldDB" id="A0A168QWQ1"/>
<gene>
    <name evidence="1" type="primary">ABSGL_11563.1 scaffold 12295</name>
</gene>
<reference evidence="1" key="1">
    <citation type="submission" date="2016-04" db="EMBL/GenBank/DDBJ databases">
        <authorList>
            <person name="Evans L.H."/>
            <person name="Alamgir A."/>
            <person name="Owens N."/>
            <person name="Weber N.D."/>
            <person name="Virtaneva K."/>
            <person name="Barbian K."/>
            <person name="Babar A."/>
            <person name="Rosenke K."/>
        </authorList>
    </citation>
    <scope>NUCLEOTIDE SEQUENCE [LARGE SCALE GENOMIC DNA]</scope>
    <source>
        <strain evidence="1">CBS 101.48</strain>
    </source>
</reference>
<evidence type="ECO:0000313" key="2">
    <source>
        <dbReference type="Proteomes" id="UP000078561"/>
    </source>
</evidence>
<accession>A0A168QWQ1</accession>
<dbReference type="EMBL" id="LT554468">
    <property type="protein sequence ID" value="SAM05688.1"/>
    <property type="molecule type" value="Genomic_DNA"/>
</dbReference>
<proteinExistence type="predicted"/>
<evidence type="ECO:0000313" key="1">
    <source>
        <dbReference type="EMBL" id="SAM05688.1"/>
    </source>
</evidence>
<sequence length="106" mass="11566">MRSSLLVAGGKRASILVTDMDVCEISTIGFAHRSTDAFDHYQICHVHFTKDGPVIGVWEGAWAPRANYLKQVFEKDFQLRCIPPPSAQVKVGSGISVYLGTVGNSN</sequence>
<dbReference type="InParanoid" id="A0A168QWQ1"/>
<organism evidence="1">
    <name type="scientific">Absidia glauca</name>
    <name type="common">Pin mould</name>
    <dbReference type="NCBI Taxonomy" id="4829"/>
    <lineage>
        <taxon>Eukaryota</taxon>
        <taxon>Fungi</taxon>
        <taxon>Fungi incertae sedis</taxon>
        <taxon>Mucoromycota</taxon>
        <taxon>Mucoromycotina</taxon>
        <taxon>Mucoromycetes</taxon>
        <taxon>Mucorales</taxon>
        <taxon>Cunninghamellaceae</taxon>
        <taxon>Absidia</taxon>
    </lineage>
</organism>
<protein>
    <submittedName>
        <fullName evidence="1">Uncharacterized protein</fullName>
    </submittedName>
</protein>
<name>A0A168QWQ1_ABSGL</name>